<protein>
    <submittedName>
        <fullName evidence="2">Uncharacterized protein</fullName>
    </submittedName>
</protein>
<dbReference type="EMBL" id="JAUSZV010000005">
    <property type="protein sequence ID" value="MDQ0905013.1"/>
    <property type="molecule type" value="Genomic_DNA"/>
</dbReference>
<accession>A0AAW8F684</accession>
<name>A0AAW8F684_9ACTN</name>
<feature type="region of interest" description="Disordered" evidence="1">
    <location>
        <begin position="1"/>
        <end position="43"/>
    </location>
</feature>
<reference evidence="2" key="1">
    <citation type="submission" date="2023-07" db="EMBL/GenBank/DDBJ databases">
        <title>Comparative genomics of wheat-associated soil bacteria to identify genetic determinants of phenazine resistance.</title>
        <authorList>
            <person name="Mouncey N."/>
        </authorList>
    </citation>
    <scope>NUCLEOTIDE SEQUENCE</scope>
    <source>
        <strain evidence="2">V4I22</strain>
    </source>
</reference>
<feature type="region of interest" description="Disordered" evidence="1">
    <location>
        <begin position="79"/>
        <end position="108"/>
    </location>
</feature>
<evidence type="ECO:0000256" key="1">
    <source>
        <dbReference type="SAM" id="MobiDB-lite"/>
    </source>
</evidence>
<dbReference type="Proteomes" id="UP001234216">
    <property type="component" value="Unassembled WGS sequence"/>
</dbReference>
<organism evidence="2 3">
    <name type="scientific">Streptomyces canus</name>
    <dbReference type="NCBI Taxonomy" id="58343"/>
    <lineage>
        <taxon>Bacteria</taxon>
        <taxon>Bacillati</taxon>
        <taxon>Actinomycetota</taxon>
        <taxon>Actinomycetes</taxon>
        <taxon>Kitasatosporales</taxon>
        <taxon>Streptomycetaceae</taxon>
        <taxon>Streptomyces</taxon>
        <taxon>Streptomyces aurantiacus group</taxon>
    </lineage>
</organism>
<feature type="compositionally biased region" description="Low complexity" evidence="1">
    <location>
        <begin position="25"/>
        <end position="36"/>
    </location>
</feature>
<comment type="caution">
    <text evidence="2">The sequence shown here is derived from an EMBL/GenBank/DDBJ whole genome shotgun (WGS) entry which is preliminary data.</text>
</comment>
<gene>
    <name evidence="2" type="ORF">QFZ22_000998</name>
</gene>
<evidence type="ECO:0000313" key="3">
    <source>
        <dbReference type="Proteomes" id="UP001234216"/>
    </source>
</evidence>
<sequence>MSTVGPWLSPYFGQATREPPTTRLSSAAVPTSSTTTLGGEGQDEEEWIRCHLIDVRTGTLSAEITVEVTNPYELVPLRDGSWLTDGPDGNPVRWSLSPLPSAPPHPEG</sequence>
<evidence type="ECO:0000313" key="2">
    <source>
        <dbReference type="EMBL" id="MDQ0905013.1"/>
    </source>
</evidence>
<dbReference type="AlphaFoldDB" id="A0AAW8F684"/>
<proteinExistence type="predicted"/>